<dbReference type="Proteomes" id="UP001377567">
    <property type="component" value="Unassembled WGS sequence"/>
</dbReference>
<accession>A0AAV5RV37</accession>
<dbReference type="GO" id="GO:0005576">
    <property type="term" value="C:extracellular region"/>
    <property type="evidence" value="ECO:0007669"/>
    <property type="project" value="InterPro"/>
</dbReference>
<evidence type="ECO:0000259" key="2">
    <source>
        <dbReference type="Pfam" id="PF05436"/>
    </source>
</evidence>
<proteinExistence type="predicted"/>
<dbReference type="EMBL" id="BTGD01000003">
    <property type="protein sequence ID" value="GMM54506.1"/>
    <property type="molecule type" value="Genomic_DNA"/>
</dbReference>
<sequence length="193" mass="22387">MKFSTIFSLSMMAGSAVAAPVPANEAEVDTKMTLPAEAIMGYLDLEGNTDVAMVPVRNGTENGLLMINTTIYNQAIANNGETDLAKREAEAKWHWLELEWGQPLYKREADADAKWHWLELEWGQPLYKREADADAKWHWLELEWGQPLYKREADADAKWHWLELEWGQPLYKREADADAKWHWLELEWGQPLY</sequence>
<protein>
    <submittedName>
        <fullName evidence="3">Mf(Alpha)1 protein</fullName>
    </submittedName>
</protein>
<comment type="caution">
    <text evidence="3">The sequence shown here is derived from an EMBL/GenBank/DDBJ whole genome shotgun (WGS) entry which is preliminary data.</text>
</comment>
<organism evidence="3 4">
    <name type="scientific">Maudiozyma humilis</name>
    <name type="common">Sour dough yeast</name>
    <name type="synonym">Kazachstania humilis</name>
    <dbReference type="NCBI Taxonomy" id="51915"/>
    <lineage>
        <taxon>Eukaryota</taxon>
        <taxon>Fungi</taxon>
        <taxon>Dikarya</taxon>
        <taxon>Ascomycota</taxon>
        <taxon>Saccharomycotina</taxon>
        <taxon>Saccharomycetes</taxon>
        <taxon>Saccharomycetales</taxon>
        <taxon>Saccharomycetaceae</taxon>
        <taxon>Maudiozyma</taxon>
    </lineage>
</organism>
<evidence type="ECO:0000313" key="4">
    <source>
        <dbReference type="Proteomes" id="UP001377567"/>
    </source>
</evidence>
<dbReference type="Pfam" id="PF05436">
    <property type="entry name" value="MF_alpha_N"/>
    <property type="match status" value="1"/>
</dbReference>
<name>A0AAV5RV37_MAUHU</name>
<keyword evidence="1" id="KW-0732">Signal</keyword>
<feature type="signal peptide" evidence="1">
    <location>
        <begin position="1"/>
        <end position="18"/>
    </location>
</feature>
<gene>
    <name evidence="3" type="ORF">DAKH74_011220</name>
</gene>
<feature type="domain" description="Mating factor alpha precursor N-terminal" evidence="2">
    <location>
        <begin position="1"/>
        <end position="88"/>
    </location>
</feature>
<evidence type="ECO:0000256" key="1">
    <source>
        <dbReference type="SAM" id="SignalP"/>
    </source>
</evidence>
<reference evidence="3 4" key="1">
    <citation type="journal article" date="2023" name="Elife">
        <title>Identification of key yeast species and microbe-microbe interactions impacting larval growth of Drosophila in the wild.</title>
        <authorList>
            <person name="Mure A."/>
            <person name="Sugiura Y."/>
            <person name="Maeda R."/>
            <person name="Honda K."/>
            <person name="Sakurai N."/>
            <person name="Takahashi Y."/>
            <person name="Watada M."/>
            <person name="Katoh T."/>
            <person name="Gotoh A."/>
            <person name="Gotoh Y."/>
            <person name="Taniguchi I."/>
            <person name="Nakamura K."/>
            <person name="Hayashi T."/>
            <person name="Katayama T."/>
            <person name="Uemura T."/>
            <person name="Hattori Y."/>
        </authorList>
    </citation>
    <scope>NUCLEOTIDE SEQUENCE [LARGE SCALE GENOMIC DNA]</scope>
    <source>
        <strain evidence="3 4">KH-74</strain>
    </source>
</reference>
<dbReference type="GO" id="GO:0007618">
    <property type="term" value="P:mating"/>
    <property type="evidence" value="ECO:0007669"/>
    <property type="project" value="InterPro"/>
</dbReference>
<feature type="chain" id="PRO_5044011508" evidence="1">
    <location>
        <begin position="19"/>
        <end position="193"/>
    </location>
</feature>
<evidence type="ECO:0000313" key="3">
    <source>
        <dbReference type="EMBL" id="GMM54506.1"/>
    </source>
</evidence>
<keyword evidence="4" id="KW-1185">Reference proteome</keyword>
<dbReference type="AlphaFoldDB" id="A0AAV5RV37"/>
<dbReference type="InterPro" id="IPR008675">
    <property type="entry name" value="Mating_factor_alpha_N"/>
</dbReference>